<evidence type="ECO:0000313" key="5">
    <source>
        <dbReference type="Proteomes" id="UP000011602"/>
    </source>
</evidence>
<dbReference type="AlphaFoldDB" id="L9X7L5"/>
<dbReference type="SMART" id="SM00851">
    <property type="entry name" value="MGS"/>
    <property type="match status" value="1"/>
</dbReference>
<dbReference type="GO" id="GO:0005829">
    <property type="term" value="C:cytosol"/>
    <property type="evidence" value="ECO:0007669"/>
    <property type="project" value="TreeGrafter"/>
</dbReference>
<feature type="binding site" evidence="2">
    <location>
        <position position="101"/>
    </location>
    <ligand>
        <name>substrate</name>
    </ligand>
</feature>
<dbReference type="EMBL" id="AOHZ01000041">
    <property type="protein sequence ID" value="ELY57582.1"/>
    <property type="molecule type" value="Genomic_DNA"/>
</dbReference>
<dbReference type="GO" id="GO:0008929">
    <property type="term" value="F:methylglyoxal synthase activity"/>
    <property type="evidence" value="ECO:0007669"/>
    <property type="project" value="UniProtKB-UniRule"/>
</dbReference>
<comment type="similarity">
    <text evidence="2">Belongs to the methylglyoxal synthase family.</text>
</comment>
<dbReference type="PANTHER" id="PTHR30492">
    <property type="entry name" value="METHYLGLYOXAL SYNTHASE"/>
    <property type="match status" value="1"/>
</dbReference>
<evidence type="ECO:0000313" key="4">
    <source>
        <dbReference type="EMBL" id="ELY57582.1"/>
    </source>
</evidence>
<feature type="binding site" evidence="2">
    <location>
        <position position="26"/>
    </location>
    <ligand>
        <name>substrate</name>
    </ligand>
</feature>
<name>L9X7L5_9EURY</name>
<dbReference type="GO" id="GO:0006221">
    <property type="term" value="P:pyrimidine nucleotide biosynthetic process"/>
    <property type="evidence" value="ECO:0007669"/>
    <property type="project" value="UniProtKB-KW"/>
</dbReference>
<dbReference type="InterPro" id="IPR011607">
    <property type="entry name" value="MGS-like_dom"/>
</dbReference>
<keyword evidence="2 4" id="KW-0456">Lyase</keyword>
<feature type="binding site" evidence="2">
    <location>
        <begin position="48"/>
        <end position="51"/>
    </location>
    <ligand>
        <name>substrate</name>
    </ligand>
</feature>
<evidence type="ECO:0000256" key="2">
    <source>
        <dbReference type="HAMAP-Rule" id="MF_00549"/>
    </source>
</evidence>
<protein>
    <recommendedName>
        <fullName evidence="2">Methylglyoxal synthase</fullName>
        <shortName evidence="2">MGS</shortName>
        <ecNumber evidence="2">4.2.3.3</ecNumber>
    </recommendedName>
</protein>
<dbReference type="PIRSF" id="PIRSF006614">
    <property type="entry name" value="Methylglyox_syn"/>
    <property type="match status" value="1"/>
</dbReference>
<keyword evidence="1" id="KW-0665">Pyrimidine biosynthesis</keyword>
<feature type="domain" description="MGS-like" evidence="3">
    <location>
        <begin position="5"/>
        <end position="135"/>
    </location>
</feature>
<comment type="caution">
    <text evidence="4">The sequence shown here is derived from an EMBL/GenBank/DDBJ whole genome shotgun (WGS) entry which is preliminary data.</text>
</comment>
<evidence type="ECO:0000256" key="1">
    <source>
        <dbReference type="ARBA" id="ARBA00022975"/>
    </source>
</evidence>
<organism evidence="4 5">
    <name type="scientific">Natronolimnohabitans innermongolicus JCM 12255</name>
    <dbReference type="NCBI Taxonomy" id="1227499"/>
    <lineage>
        <taxon>Archaea</taxon>
        <taxon>Methanobacteriati</taxon>
        <taxon>Methanobacteriota</taxon>
        <taxon>Stenosarchaea group</taxon>
        <taxon>Halobacteria</taxon>
        <taxon>Halobacteriales</taxon>
        <taxon>Natrialbaceae</taxon>
        <taxon>Natronolimnohabitans</taxon>
    </lineage>
</organism>
<feature type="binding site" evidence="2">
    <location>
        <position position="22"/>
    </location>
    <ligand>
        <name>substrate</name>
    </ligand>
</feature>
<evidence type="ECO:0000259" key="3">
    <source>
        <dbReference type="PROSITE" id="PS51855"/>
    </source>
</evidence>
<dbReference type="Gene3D" id="3.40.50.1380">
    <property type="entry name" value="Methylglyoxal synthase-like domain"/>
    <property type="match status" value="1"/>
</dbReference>
<dbReference type="Proteomes" id="UP000011602">
    <property type="component" value="Unassembled WGS sequence"/>
</dbReference>
<reference evidence="4 5" key="1">
    <citation type="journal article" date="2014" name="PLoS Genet.">
        <title>Phylogenetically driven sequencing of extremely halophilic archaea reveals strategies for static and dynamic osmo-response.</title>
        <authorList>
            <person name="Becker E.A."/>
            <person name="Seitzer P.M."/>
            <person name="Tritt A."/>
            <person name="Larsen D."/>
            <person name="Krusor M."/>
            <person name="Yao A.I."/>
            <person name="Wu D."/>
            <person name="Madern D."/>
            <person name="Eisen J.A."/>
            <person name="Darling A.E."/>
            <person name="Facciotti M.T."/>
        </authorList>
    </citation>
    <scope>NUCLEOTIDE SEQUENCE [LARGE SCALE GENOMIC DNA]</scope>
    <source>
        <strain evidence="4 5">JCM 12255</strain>
    </source>
</reference>
<comment type="function">
    <text evidence="2">Catalyzes the formation of methylglyoxal from dihydroxyacetone phosphate.</text>
</comment>
<dbReference type="NCBIfam" id="NF003559">
    <property type="entry name" value="PRK05234.1"/>
    <property type="match status" value="1"/>
</dbReference>
<dbReference type="Pfam" id="PF02142">
    <property type="entry name" value="MGS"/>
    <property type="match status" value="1"/>
</dbReference>
<dbReference type="PROSITE" id="PS01335">
    <property type="entry name" value="METHYLGLYOXAL_SYNTH"/>
    <property type="match status" value="1"/>
</dbReference>
<sequence length="135" mass="14576">MLTVNSLANATDGMTRVALIAHDETKPDLIDFAREHESQLSEYELVATGTTGKRLQEDVGLEVDRKQSGPLGGDLQIGAEVADDRLDGIVFLRDPLRAQPHEPDISALLRICDVHDTALATNLASATFLIEGLAE</sequence>
<dbReference type="PATRIC" id="fig|1227499.3.peg.1795"/>
<dbReference type="InterPro" id="IPR018148">
    <property type="entry name" value="Methylglyoxal_synth_AS"/>
</dbReference>
<proteinExistence type="inferred from homology"/>
<dbReference type="PROSITE" id="PS51855">
    <property type="entry name" value="MGS"/>
    <property type="match status" value="1"/>
</dbReference>
<feature type="active site" description="Proton donor/acceptor" evidence="2">
    <location>
        <position position="74"/>
    </location>
</feature>
<dbReference type="SUPFAM" id="SSF52335">
    <property type="entry name" value="Methylglyoxal synthase-like"/>
    <property type="match status" value="1"/>
</dbReference>
<accession>L9X7L5</accession>
<dbReference type="eggNOG" id="arCOG06314">
    <property type="taxonomic scope" value="Archaea"/>
</dbReference>
<dbReference type="PANTHER" id="PTHR30492:SF0">
    <property type="entry name" value="METHYLGLYOXAL SYNTHASE"/>
    <property type="match status" value="1"/>
</dbReference>
<dbReference type="HAMAP" id="MF_00549">
    <property type="entry name" value="Methylglyoxal_synth"/>
    <property type="match status" value="1"/>
</dbReference>
<dbReference type="InterPro" id="IPR004363">
    <property type="entry name" value="Methylgl_synth"/>
</dbReference>
<dbReference type="GO" id="GO:0019242">
    <property type="term" value="P:methylglyoxal biosynthetic process"/>
    <property type="evidence" value="ECO:0007669"/>
    <property type="project" value="UniProtKB-UniRule"/>
</dbReference>
<dbReference type="STRING" id="1227499.C493_08861"/>
<dbReference type="EC" id="4.2.3.3" evidence="2"/>
<dbReference type="InterPro" id="IPR036914">
    <property type="entry name" value="MGS-like_dom_sf"/>
</dbReference>
<keyword evidence="5" id="KW-1185">Reference proteome</keyword>
<comment type="catalytic activity">
    <reaction evidence="2">
        <text>dihydroxyacetone phosphate = methylglyoxal + phosphate</text>
        <dbReference type="Rhea" id="RHEA:17937"/>
        <dbReference type="ChEBI" id="CHEBI:17158"/>
        <dbReference type="ChEBI" id="CHEBI:43474"/>
        <dbReference type="ChEBI" id="CHEBI:57642"/>
        <dbReference type="EC" id="4.2.3.3"/>
    </reaction>
</comment>
<gene>
    <name evidence="2 4" type="primary">mgsA</name>
    <name evidence="4" type="ORF">C493_08861</name>
</gene>
<dbReference type="NCBIfam" id="TIGR00160">
    <property type="entry name" value="MGSA"/>
    <property type="match status" value="1"/>
</dbReference>
<feature type="binding site" evidence="2">
    <location>
        <begin position="68"/>
        <end position="69"/>
    </location>
    <ligand>
        <name>substrate</name>
    </ligand>
</feature>
<dbReference type="CDD" id="cd01422">
    <property type="entry name" value="MGS"/>
    <property type="match status" value="1"/>
</dbReference>